<feature type="region of interest" description="Disordered" evidence="1">
    <location>
        <begin position="338"/>
        <end position="375"/>
    </location>
</feature>
<feature type="region of interest" description="Disordered" evidence="1">
    <location>
        <begin position="232"/>
        <end position="267"/>
    </location>
</feature>
<evidence type="ECO:0000313" key="3">
    <source>
        <dbReference type="Proteomes" id="UP001189429"/>
    </source>
</evidence>
<name>A0ABN9XER9_9DINO</name>
<accession>A0ABN9XER9</accession>
<dbReference type="Proteomes" id="UP001189429">
    <property type="component" value="Unassembled WGS sequence"/>
</dbReference>
<evidence type="ECO:0000313" key="2">
    <source>
        <dbReference type="EMBL" id="CAK0898027.1"/>
    </source>
</evidence>
<proteinExistence type="predicted"/>
<dbReference type="EMBL" id="CAUYUJ010020415">
    <property type="protein sequence ID" value="CAK0898027.1"/>
    <property type="molecule type" value="Genomic_DNA"/>
</dbReference>
<organism evidence="2 3">
    <name type="scientific">Prorocentrum cordatum</name>
    <dbReference type="NCBI Taxonomy" id="2364126"/>
    <lineage>
        <taxon>Eukaryota</taxon>
        <taxon>Sar</taxon>
        <taxon>Alveolata</taxon>
        <taxon>Dinophyceae</taxon>
        <taxon>Prorocentrales</taxon>
        <taxon>Prorocentraceae</taxon>
        <taxon>Prorocentrum</taxon>
    </lineage>
</organism>
<protein>
    <submittedName>
        <fullName evidence="2">Uncharacterized protein</fullName>
    </submittedName>
</protein>
<evidence type="ECO:0000256" key="1">
    <source>
        <dbReference type="SAM" id="MobiDB-lite"/>
    </source>
</evidence>
<gene>
    <name evidence="2" type="ORF">PCOR1329_LOCUS76026</name>
</gene>
<keyword evidence="3" id="KW-1185">Reference proteome</keyword>
<reference evidence="2" key="1">
    <citation type="submission" date="2023-10" db="EMBL/GenBank/DDBJ databases">
        <authorList>
            <person name="Chen Y."/>
            <person name="Shah S."/>
            <person name="Dougan E. K."/>
            <person name="Thang M."/>
            <person name="Chan C."/>
        </authorList>
    </citation>
    <scope>NUCLEOTIDE SEQUENCE [LARGE SCALE GENOMIC DNA]</scope>
</reference>
<comment type="caution">
    <text evidence="2">The sequence shown here is derived from an EMBL/GenBank/DDBJ whole genome shotgun (WGS) entry which is preliminary data.</text>
</comment>
<sequence length="375" mass="38879">MLVGISWLEQEASEGNRSGSNPMCFTYAPNIPAMRQASLNRLQRFAQRARRDRQGGQLRHGHGVAGRGLAALPLLRSAGAGPLHRRVPAQRSASEGVSTGWGVARRRGRSLPAGALFALAERVCSARQPSAAPLASGARWWHAGVEDVEATVVETHGDSGYGGSLSVVLPAPRPAAHGAPHPPLTGSGTACSAACTSSPPGGVDPSIVTAYLLANDAAILCGRSEVATGGSCGELGMQEDGRRDQGLDRSPNLSSASPRFVGDGGIGMKIGGDGGRVDGADGAGSVGGAFVTEAPARGPERFLALRRHVFAGTVALTVDRDIRRPGWQCDGGEVDPPVPSASEAAAGRQWLHSQFGPGPPWRAWASKERQRRQPT</sequence>